<feature type="compositionally biased region" description="Basic and acidic residues" evidence="3">
    <location>
        <begin position="148"/>
        <end position="184"/>
    </location>
</feature>
<proteinExistence type="inferred from homology"/>
<reference evidence="5" key="1">
    <citation type="submission" date="2022-11" db="UniProtKB">
        <authorList>
            <consortium name="WormBaseParasite"/>
        </authorList>
    </citation>
    <scope>IDENTIFICATION</scope>
</reference>
<feature type="compositionally biased region" description="Polar residues" evidence="3">
    <location>
        <begin position="264"/>
        <end position="279"/>
    </location>
</feature>
<dbReference type="Proteomes" id="UP000887540">
    <property type="component" value="Unplaced"/>
</dbReference>
<name>A0A914DCT8_9BILA</name>
<comment type="similarity">
    <text evidence="1">Belongs to the FAM114 family.</text>
</comment>
<sequence>MADSDEESFHSASEGLEEEDFDTIKDEKNIPKVETSKAKYSEEKEIVGVEENEKILKPSDNTKVEAKQENQPTKQIDQNEIREKSNIEDDVPIKEDDVPINKKEEKIPSNEGWDTFEDEDQKSSPEVTENDWDDDWKAEFEPTTSLDTIEKEKSRQDLPKEKIRQDLPKEKARQDLPKEKKSTTTDDDWFAKQLTESSKSPPKQSSIWDWSGFNDVVTAVGEGFSTVVENSFGLPNPEEMARISVAERRKLLEEAQNIKEPEPSLSSDESIPSPDYTRSNSNVPLNSLGGLFSGLVSGSLDVLETLGKKTFETLTVKDDAEKRRFIFQPGKQENLSEVLRELRANDDETNSPAAKHTSLGYGSTVMEKFNTNFVSLFEKSGGMVHLEGLELLSSGKEKELSGFANSREFDNLLSNFCLEDVSECSSEDFEIEFRKSIRGIGLPYKAENVISVNQDLTQELLSRQATVDAGEEIVVDAIHEAAICALAKLTAHAIQALHKFAQLILIEQPNMPFIFAFTYLICRRLSFYASQYANILSLTNSSDNVDEVVTNIFYECTNACHYLKKALELLRPFVLA</sequence>
<accession>A0A914DCT8</accession>
<dbReference type="WBParaSite" id="ACRNAN_scaffold2195.g25532.t1">
    <property type="protein sequence ID" value="ACRNAN_scaffold2195.g25532.t1"/>
    <property type="gene ID" value="ACRNAN_scaffold2195.g25532"/>
</dbReference>
<dbReference type="Pfam" id="PF05334">
    <property type="entry name" value="DUF719"/>
    <property type="match status" value="1"/>
</dbReference>
<dbReference type="PANTHER" id="PTHR12842:SF6">
    <property type="entry name" value="FI01459P"/>
    <property type="match status" value="1"/>
</dbReference>
<feature type="region of interest" description="Disordered" evidence="3">
    <location>
        <begin position="255"/>
        <end position="279"/>
    </location>
</feature>
<evidence type="ECO:0000313" key="5">
    <source>
        <dbReference type="WBParaSite" id="ACRNAN_scaffold2195.g25532.t1"/>
    </source>
</evidence>
<feature type="region of interest" description="Disordered" evidence="3">
    <location>
        <begin position="1"/>
        <end position="207"/>
    </location>
</feature>
<dbReference type="InterPro" id="IPR007998">
    <property type="entry name" value="DUF719"/>
</dbReference>
<feature type="compositionally biased region" description="Basic and acidic residues" evidence="3">
    <location>
        <begin position="22"/>
        <end position="68"/>
    </location>
</feature>
<evidence type="ECO:0000256" key="1">
    <source>
        <dbReference type="ARBA" id="ARBA00006903"/>
    </source>
</evidence>
<evidence type="ECO:0000313" key="4">
    <source>
        <dbReference type="Proteomes" id="UP000887540"/>
    </source>
</evidence>
<dbReference type="AlphaFoldDB" id="A0A914DCT8"/>
<feature type="compositionally biased region" description="Polar residues" evidence="3">
    <location>
        <begin position="194"/>
        <end position="207"/>
    </location>
</feature>
<feature type="compositionally biased region" description="Basic and acidic residues" evidence="3">
    <location>
        <begin position="77"/>
        <end position="108"/>
    </location>
</feature>
<keyword evidence="2" id="KW-0597">Phosphoprotein</keyword>
<organism evidence="4 5">
    <name type="scientific">Acrobeloides nanus</name>
    <dbReference type="NCBI Taxonomy" id="290746"/>
    <lineage>
        <taxon>Eukaryota</taxon>
        <taxon>Metazoa</taxon>
        <taxon>Ecdysozoa</taxon>
        <taxon>Nematoda</taxon>
        <taxon>Chromadorea</taxon>
        <taxon>Rhabditida</taxon>
        <taxon>Tylenchina</taxon>
        <taxon>Cephalobomorpha</taxon>
        <taxon>Cephaloboidea</taxon>
        <taxon>Cephalobidae</taxon>
        <taxon>Acrobeloides</taxon>
    </lineage>
</organism>
<evidence type="ECO:0000256" key="2">
    <source>
        <dbReference type="ARBA" id="ARBA00022553"/>
    </source>
</evidence>
<dbReference type="PANTHER" id="PTHR12842">
    <property type="entry name" value="FI01459P"/>
    <property type="match status" value="1"/>
</dbReference>
<keyword evidence="4" id="KW-1185">Reference proteome</keyword>
<evidence type="ECO:0000256" key="3">
    <source>
        <dbReference type="SAM" id="MobiDB-lite"/>
    </source>
</evidence>
<protein>
    <submittedName>
        <fullName evidence="5">Protein FAM114A2</fullName>
    </submittedName>
</protein>